<evidence type="ECO:0000256" key="5">
    <source>
        <dbReference type="ARBA" id="ARBA00023274"/>
    </source>
</evidence>
<dbReference type="CDD" id="cd11380">
    <property type="entry name" value="Ribosomal_S8e_like"/>
    <property type="match status" value="1"/>
</dbReference>
<dbReference type="CDD" id="cd03884">
    <property type="entry name" value="M20_bAS"/>
    <property type="match status" value="1"/>
</dbReference>
<dbReference type="Gene3D" id="3.40.630.10">
    <property type="entry name" value="Zn peptidases"/>
    <property type="match status" value="1"/>
</dbReference>
<dbReference type="InterPro" id="IPR036264">
    <property type="entry name" value="Bact_exopeptidase_dim_dom"/>
</dbReference>
<evidence type="ECO:0000256" key="2">
    <source>
        <dbReference type="ARBA" id="ARBA00006247"/>
    </source>
</evidence>
<dbReference type="SUPFAM" id="SSF53187">
    <property type="entry name" value="Zn-dependent exopeptidases"/>
    <property type="match status" value="1"/>
</dbReference>
<evidence type="ECO:0000259" key="8">
    <source>
        <dbReference type="Pfam" id="PF07687"/>
    </source>
</evidence>
<evidence type="ECO:0000256" key="3">
    <source>
        <dbReference type="ARBA" id="ARBA00022801"/>
    </source>
</evidence>
<keyword evidence="5 6" id="KW-0687">Ribonucleoprotein</keyword>
<evidence type="ECO:0000256" key="1">
    <source>
        <dbReference type="ARBA" id="ARBA00005257"/>
    </source>
</evidence>
<comment type="caution">
    <text evidence="9">The sequence shown here is derived from an EMBL/GenBank/DDBJ whole genome shotgun (WGS) entry which is preliminary data.</text>
</comment>
<proteinExistence type="inferred from homology"/>
<dbReference type="NCBIfam" id="TIGR01879">
    <property type="entry name" value="hydantase"/>
    <property type="match status" value="1"/>
</dbReference>
<dbReference type="Gene3D" id="3.10.290.70">
    <property type="match status" value="1"/>
</dbReference>
<dbReference type="SUPFAM" id="SSF55031">
    <property type="entry name" value="Bacterial exopeptidase dimerisation domain"/>
    <property type="match status" value="1"/>
</dbReference>
<dbReference type="NCBIfam" id="TIGR00307">
    <property type="entry name" value="eS8"/>
    <property type="match status" value="1"/>
</dbReference>
<dbReference type="STRING" id="329885.A0A4U0ULB2"/>
<dbReference type="AlphaFoldDB" id="A0A4U0ULB2"/>
<dbReference type="Gene3D" id="3.30.70.360">
    <property type="match status" value="1"/>
</dbReference>
<evidence type="ECO:0000256" key="7">
    <source>
        <dbReference type="SAM" id="MobiDB-lite"/>
    </source>
</evidence>
<comment type="similarity">
    <text evidence="2">Belongs to the peptidase M20A family.</text>
</comment>
<feature type="compositionally biased region" description="Basic and acidic residues" evidence="7">
    <location>
        <begin position="702"/>
        <end position="731"/>
    </location>
</feature>
<evidence type="ECO:0000256" key="6">
    <source>
        <dbReference type="RuleBase" id="RU000669"/>
    </source>
</evidence>
<dbReference type="InterPro" id="IPR011650">
    <property type="entry name" value="Peptidase_M20_dimer"/>
</dbReference>
<reference evidence="9 10" key="1">
    <citation type="submission" date="2017-03" db="EMBL/GenBank/DDBJ databases">
        <title>Genomes of endolithic fungi from Antarctica.</title>
        <authorList>
            <person name="Coleine C."/>
            <person name="Masonjones S."/>
            <person name="Stajich J.E."/>
        </authorList>
    </citation>
    <scope>NUCLEOTIDE SEQUENCE [LARGE SCALE GENOMIC DNA]</scope>
    <source>
        <strain evidence="9 10">CCFEE 5311</strain>
    </source>
</reference>
<feature type="domain" description="Peptidase M20 dimerisation" evidence="8">
    <location>
        <begin position="204"/>
        <end position="301"/>
    </location>
</feature>
<dbReference type="PANTHER" id="PTHR32494:SF5">
    <property type="entry name" value="ALLANTOATE AMIDOHYDROLASE"/>
    <property type="match status" value="1"/>
</dbReference>
<dbReference type="Pfam" id="PF01201">
    <property type="entry name" value="Ribosomal_S8e"/>
    <property type="match status" value="1"/>
</dbReference>
<dbReference type="GO" id="GO:1990904">
    <property type="term" value="C:ribonucleoprotein complex"/>
    <property type="evidence" value="ECO:0007669"/>
    <property type="project" value="UniProtKB-KW"/>
</dbReference>
<dbReference type="EMBL" id="NAJP01000059">
    <property type="protein sequence ID" value="TKA36551.1"/>
    <property type="molecule type" value="Genomic_DNA"/>
</dbReference>
<dbReference type="Proteomes" id="UP000310066">
    <property type="component" value="Unassembled WGS sequence"/>
</dbReference>
<keyword evidence="3" id="KW-0378">Hydrolase</keyword>
<protein>
    <recommendedName>
        <fullName evidence="6">40S ribosomal protein S8</fullName>
    </recommendedName>
</protein>
<keyword evidence="4 6" id="KW-0689">Ribosomal protein</keyword>
<accession>A0A4U0ULB2</accession>
<sequence>MNPSCPCYSAETEVGMSRLSLSDTDKQARDWFHETTTALGCKVHVDAMGNQFAVRPGLDNEAPPTYAGSHLDTQPTGGRYDGILGVTAAVEMLRVLNDNWVETAYPVGVVNWTNEEGARFPMSMTASGVWSGDIPLEKAHNLNSVIPANDTATMRSELERIGYLGDVPCSWEATRMAAHFELHIEQGPILEAENRRVGVVQGVQSYKWFTVTVRGRDAHTGATSFQHRADALLTASKMILASHKVATQHGALASTGILNLKPGSTNTVPGFVQFSLDIRAPENETVEATEAACKSAFSALAAGQDVMDIQTGCAPSSRQCTVDWRTDFVSPATHFHDDCISCVQAAAQDLCGSSGGEADAEVKGRDIGSWGKLMTSGAGHDTVYANKRCPASMIFVPCRDGVSHNPSEYSSPEQCADGANVLLGAPVSSIPSLAVPTTRPTTSTTPALAVSTTLSTHHPAGRRMATLLLDVRLGHDLGRQVQPLAKVVEALGREGVVVPLPAELGLEEAARGERLAGLDDVEILGVDFAVLGLVEVLLGDEDAFAEEVRVDRFAVGFGNQPDDLLSSIERLLTSPSISRDSRHKRSATGAKRAYYRKKRAFEKGRQPANTRIGGKRIHLVRTRGGNRKFRALRLDSGNFSWGSEGISRKVRVIAVAFHPSNNELVRTNTLTKAAVVQVDAAPFRQWYEAHYGQALGRRRQKKDGGEAEEVKKSKSVEKKQAERMKEAGKVEAPLERQFEAGRLYAVVASRPGQSGRVDGYVLEGEELAFYQRAIRR</sequence>
<dbReference type="InterPro" id="IPR022309">
    <property type="entry name" value="Ribosomal_Se8/biogenesis_NSA2"/>
</dbReference>
<name>A0A4U0ULB2_9PEZI</name>
<dbReference type="InterPro" id="IPR042563">
    <property type="entry name" value="Ribosomal_protein_eS8_euk"/>
</dbReference>
<dbReference type="GO" id="GO:0005840">
    <property type="term" value="C:ribosome"/>
    <property type="evidence" value="ECO:0007669"/>
    <property type="project" value="UniProtKB-KW"/>
</dbReference>
<dbReference type="PANTHER" id="PTHR32494">
    <property type="entry name" value="ALLANTOATE DEIMINASE-RELATED"/>
    <property type="match status" value="1"/>
</dbReference>
<dbReference type="GO" id="GO:0016813">
    <property type="term" value="F:hydrolase activity, acting on carbon-nitrogen (but not peptide) bonds, in linear amidines"/>
    <property type="evidence" value="ECO:0007669"/>
    <property type="project" value="InterPro"/>
</dbReference>
<dbReference type="FunFam" id="3.10.290.70:FF:000001">
    <property type="entry name" value="40S ribosomal protein S8"/>
    <property type="match status" value="1"/>
</dbReference>
<dbReference type="Pfam" id="PF07687">
    <property type="entry name" value="M20_dimer"/>
    <property type="match status" value="1"/>
</dbReference>
<dbReference type="Gene3D" id="1.10.168.20">
    <property type="entry name" value="Ribosomal protein S8e, subdomain"/>
    <property type="match status" value="1"/>
</dbReference>
<dbReference type="InterPro" id="IPR010158">
    <property type="entry name" value="Amidase_Cbmase"/>
</dbReference>
<organism evidence="9 10">
    <name type="scientific">Friedmanniomyces endolithicus</name>
    <dbReference type="NCBI Taxonomy" id="329885"/>
    <lineage>
        <taxon>Eukaryota</taxon>
        <taxon>Fungi</taxon>
        <taxon>Dikarya</taxon>
        <taxon>Ascomycota</taxon>
        <taxon>Pezizomycotina</taxon>
        <taxon>Dothideomycetes</taxon>
        <taxon>Dothideomycetidae</taxon>
        <taxon>Mycosphaerellales</taxon>
        <taxon>Teratosphaeriaceae</taxon>
        <taxon>Friedmanniomyces</taxon>
    </lineage>
</organism>
<dbReference type="InterPro" id="IPR002933">
    <property type="entry name" value="Peptidase_M20"/>
</dbReference>
<evidence type="ECO:0000256" key="4">
    <source>
        <dbReference type="ARBA" id="ARBA00022980"/>
    </source>
</evidence>
<dbReference type="GO" id="GO:0006412">
    <property type="term" value="P:translation"/>
    <property type="evidence" value="ECO:0007669"/>
    <property type="project" value="InterPro"/>
</dbReference>
<dbReference type="GO" id="GO:0003735">
    <property type="term" value="F:structural constituent of ribosome"/>
    <property type="evidence" value="ECO:0007669"/>
    <property type="project" value="InterPro"/>
</dbReference>
<dbReference type="FunFam" id="1.10.168.20:FF:000001">
    <property type="entry name" value="40S ribosomal protein S8"/>
    <property type="match status" value="1"/>
</dbReference>
<dbReference type="Pfam" id="PF01546">
    <property type="entry name" value="Peptidase_M20"/>
    <property type="match status" value="1"/>
</dbReference>
<dbReference type="InterPro" id="IPR001047">
    <property type="entry name" value="Ribosomal_eS8"/>
</dbReference>
<evidence type="ECO:0000313" key="9">
    <source>
        <dbReference type="EMBL" id="TKA36551.1"/>
    </source>
</evidence>
<evidence type="ECO:0000313" key="10">
    <source>
        <dbReference type="Proteomes" id="UP000310066"/>
    </source>
</evidence>
<comment type="similarity">
    <text evidence="1 6">Belongs to the eukaryotic ribosomal protein eS8 family.</text>
</comment>
<gene>
    <name evidence="9" type="ORF">B0A54_13553</name>
</gene>
<dbReference type="OrthoDB" id="1703270at2759"/>
<feature type="region of interest" description="Disordered" evidence="7">
    <location>
        <begin position="695"/>
        <end position="731"/>
    </location>
</feature>